<evidence type="ECO:0000313" key="5">
    <source>
        <dbReference type="Proteomes" id="UP000013827"/>
    </source>
</evidence>
<evidence type="ECO:0000256" key="2">
    <source>
        <dbReference type="ARBA" id="ARBA00022679"/>
    </source>
</evidence>
<reference evidence="5" key="1">
    <citation type="journal article" date="2013" name="Nature">
        <title>Pan genome of the phytoplankton Emiliania underpins its global distribution.</title>
        <authorList>
            <person name="Read B.A."/>
            <person name="Kegel J."/>
            <person name="Klute M.J."/>
            <person name="Kuo A."/>
            <person name="Lefebvre S.C."/>
            <person name="Maumus F."/>
            <person name="Mayer C."/>
            <person name="Miller J."/>
            <person name="Monier A."/>
            <person name="Salamov A."/>
            <person name="Young J."/>
            <person name="Aguilar M."/>
            <person name="Claverie J.M."/>
            <person name="Frickenhaus S."/>
            <person name="Gonzalez K."/>
            <person name="Herman E.K."/>
            <person name="Lin Y.C."/>
            <person name="Napier J."/>
            <person name="Ogata H."/>
            <person name="Sarno A.F."/>
            <person name="Shmutz J."/>
            <person name="Schroeder D."/>
            <person name="de Vargas C."/>
            <person name="Verret F."/>
            <person name="von Dassow P."/>
            <person name="Valentin K."/>
            <person name="Van de Peer Y."/>
            <person name="Wheeler G."/>
            <person name="Dacks J.B."/>
            <person name="Delwiche C.F."/>
            <person name="Dyhrman S.T."/>
            <person name="Glockner G."/>
            <person name="John U."/>
            <person name="Richards T."/>
            <person name="Worden A.Z."/>
            <person name="Zhang X."/>
            <person name="Grigoriev I.V."/>
            <person name="Allen A.E."/>
            <person name="Bidle K."/>
            <person name="Borodovsky M."/>
            <person name="Bowler C."/>
            <person name="Brownlee C."/>
            <person name="Cock J.M."/>
            <person name="Elias M."/>
            <person name="Gladyshev V.N."/>
            <person name="Groth M."/>
            <person name="Guda C."/>
            <person name="Hadaegh A."/>
            <person name="Iglesias-Rodriguez M.D."/>
            <person name="Jenkins J."/>
            <person name="Jones B.M."/>
            <person name="Lawson T."/>
            <person name="Leese F."/>
            <person name="Lindquist E."/>
            <person name="Lobanov A."/>
            <person name="Lomsadze A."/>
            <person name="Malik S.B."/>
            <person name="Marsh M.E."/>
            <person name="Mackinder L."/>
            <person name="Mock T."/>
            <person name="Mueller-Roeber B."/>
            <person name="Pagarete A."/>
            <person name="Parker M."/>
            <person name="Probert I."/>
            <person name="Quesneville H."/>
            <person name="Raines C."/>
            <person name="Rensing S.A."/>
            <person name="Riano-Pachon D.M."/>
            <person name="Richier S."/>
            <person name="Rokitta S."/>
            <person name="Shiraiwa Y."/>
            <person name="Soanes D.M."/>
            <person name="van der Giezen M."/>
            <person name="Wahlund T.M."/>
            <person name="Williams B."/>
            <person name="Wilson W."/>
            <person name="Wolfe G."/>
            <person name="Wurch L.L."/>
        </authorList>
    </citation>
    <scope>NUCLEOTIDE SEQUENCE</scope>
</reference>
<proteinExistence type="inferred from homology"/>
<dbReference type="Proteomes" id="UP000013827">
    <property type="component" value="Unassembled WGS sequence"/>
</dbReference>
<dbReference type="GO" id="GO:0008374">
    <property type="term" value="F:O-acyltransferase activity"/>
    <property type="evidence" value="ECO:0007669"/>
    <property type="project" value="InterPro"/>
</dbReference>
<dbReference type="AlphaFoldDB" id="A0A0D3KEQ3"/>
<dbReference type="GeneID" id="17279502"/>
<accession>A0A0D3KEQ3</accession>
<dbReference type="KEGG" id="ehx:EMIHUDRAFT_201911"/>
<organism evidence="4 5">
    <name type="scientific">Emiliania huxleyi (strain CCMP1516)</name>
    <dbReference type="NCBI Taxonomy" id="280463"/>
    <lineage>
        <taxon>Eukaryota</taxon>
        <taxon>Haptista</taxon>
        <taxon>Haptophyta</taxon>
        <taxon>Prymnesiophyceae</taxon>
        <taxon>Isochrysidales</taxon>
        <taxon>Noelaerhabdaceae</taxon>
        <taxon>Emiliania</taxon>
    </lineage>
</organism>
<dbReference type="EnsemblProtists" id="EOD34231">
    <property type="protein sequence ID" value="EOD34231"/>
    <property type="gene ID" value="EMIHUDRAFT_201903"/>
</dbReference>
<keyword evidence="3" id="KW-0012">Acyltransferase</keyword>
<dbReference type="PaxDb" id="2903-EOD34231"/>
<keyword evidence="2" id="KW-0808">Transferase</keyword>
<dbReference type="HOGENOM" id="CLU_2377200_0_0_1"/>
<keyword evidence="5" id="KW-1185">Reference proteome</keyword>
<dbReference type="Pfam" id="PF03982">
    <property type="entry name" value="DAGAT"/>
    <property type="match status" value="1"/>
</dbReference>
<name>A0A0D3KEQ3_EMIH1</name>
<dbReference type="RefSeq" id="XP_005786660.1">
    <property type="nucleotide sequence ID" value="XM_005786603.1"/>
</dbReference>
<dbReference type="InterPro" id="IPR007130">
    <property type="entry name" value="DAGAT"/>
</dbReference>
<evidence type="ECO:0000256" key="3">
    <source>
        <dbReference type="ARBA" id="ARBA00023315"/>
    </source>
</evidence>
<evidence type="ECO:0000256" key="1">
    <source>
        <dbReference type="ARBA" id="ARBA00005420"/>
    </source>
</evidence>
<comment type="similarity">
    <text evidence="1">Belongs to the diacylglycerol acyltransferase family.</text>
</comment>
<evidence type="ECO:0000313" key="4">
    <source>
        <dbReference type="EnsemblProtists" id="EOD34238"/>
    </source>
</evidence>
<dbReference type="KEGG" id="ehx:EMIHUDRAFT_201903"/>
<sequence>MPATYSNLKRNLTSGSGATFLRAKHPGRNLYMLPGGVAEIFTAQPARRGLCRLALETGARLTPMYVFGGNDFYFQSLTSRPLAGQSGSEGPSSPD</sequence>
<evidence type="ECO:0008006" key="6">
    <source>
        <dbReference type="Google" id="ProtNLM"/>
    </source>
</evidence>
<reference evidence="4" key="2">
    <citation type="submission" date="2024-10" db="UniProtKB">
        <authorList>
            <consortium name="EnsemblProtists"/>
        </authorList>
    </citation>
    <scope>IDENTIFICATION</scope>
</reference>
<protein>
    <recommendedName>
        <fullName evidence="6">Acyltransferase</fullName>
    </recommendedName>
</protein>
<dbReference type="RefSeq" id="XP_005786667.1">
    <property type="nucleotide sequence ID" value="XM_005786610.1"/>
</dbReference>
<dbReference type="EnsemblProtists" id="EOD34238">
    <property type="protein sequence ID" value="EOD34238"/>
    <property type="gene ID" value="EMIHUDRAFT_201911"/>
</dbReference>
<dbReference type="GeneID" id="17279509"/>